<organism evidence="2 3">
    <name type="scientific">Prorocentrum cordatum</name>
    <dbReference type="NCBI Taxonomy" id="2364126"/>
    <lineage>
        <taxon>Eukaryota</taxon>
        <taxon>Sar</taxon>
        <taxon>Alveolata</taxon>
        <taxon>Dinophyceae</taxon>
        <taxon>Prorocentrales</taxon>
        <taxon>Prorocentraceae</taxon>
        <taxon>Prorocentrum</taxon>
    </lineage>
</organism>
<reference evidence="2" key="1">
    <citation type="submission" date="2023-10" db="EMBL/GenBank/DDBJ databases">
        <authorList>
            <person name="Chen Y."/>
            <person name="Shah S."/>
            <person name="Dougan E. K."/>
            <person name="Thang M."/>
            <person name="Chan C."/>
        </authorList>
    </citation>
    <scope>NUCLEOTIDE SEQUENCE [LARGE SCALE GENOMIC DNA]</scope>
</reference>
<evidence type="ECO:0000256" key="1">
    <source>
        <dbReference type="SAM" id="MobiDB-lite"/>
    </source>
</evidence>
<feature type="compositionally biased region" description="Basic and acidic residues" evidence="1">
    <location>
        <begin position="137"/>
        <end position="151"/>
    </location>
</feature>
<sequence>GGGGGGGGAESVEHWRPWPLRGPQPGQERRALPDADRRIPSPSSGLAEGVAARALLARPACDERARAGAGASLPPSARQWRRGRSRGREEEEEQQKQEHKEDEERWNRAARAPGVGPRGCLCSRRQPALPCGPPRNHYGDGDEPGKLHDSADCGQSAPQLPLVGGAHGGRAARVGSLSRLTGLRPPGEALGACSEATLGLLGRPGGLLRGLAAC</sequence>
<feature type="compositionally biased region" description="Basic and acidic residues" evidence="1">
    <location>
        <begin position="86"/>
        <end position="107"/>
    </location>
</feature>
<feature type="non-terminal residue" evidence="2">
    <location>
        <position position="1"/>
    </location>
</feature>
<proteinExistence type="predicted"/>
<feature type="region of interest" description="Disordered" evidence="1">
    <location>
        <begin position="1"/>
        <end position="47"/>
    </location>
</feature>
<dbReference type="EMBL" id="CAUYUJ010001894">
    <property type="protein sequence ID" value="CAK0798160.1"/>
    <property type="molecule type" value="Genomic_DNA"/>
</dbReference>
<evidence type="ECO:0000313" key="2">
    <source>
        <dbReference type="EMBL" id="CAK0798160.1"/>
    </source>
</evidence>
<dbReference type="Proteomes" id="UP001189429">
    <property type="component" value="Unassembled WGS sequence"/>
</dbReference>
<gene>
    <name evidence="2" type="ORF">PCOR1329_LOCUS7020</name>
</gene>
<feature type="compositionally biased region" description="Basic and acidic residues" evidence="1">
    <location>
        <begin position="27"/>
        <end position="39"/>
    </location>
</feature>
<accession>A0ABN9PXW6</accession>
<protein>
    <submittedName>
        <fullName evidence="2">Uncharacterized protein</fullName>
    </submittedName>
</protein>
<comment type="caution">
    <text evidence="2">The sequence shown here is derived from an EMBL/GenBank/DDBJ whole genome shotgun (WGS) entry which is preliminary data.</text>
</comment>
<evidence type="ECO:0000313" key="3">
    <source>
        <dbReference type="Proteomes" id="UP001189429"/>
    </source>
</evidence>
<name>A0ABN9PXW6_9DINO</name>
<keyword evidence="3" id="KW-1185">Reference proteome</keyword>
<feature type="region of interest" description="Disordered" evidence="1">
    <location>
        <begin position="62"/>
        <end position="158"/>
    </location>
</feature>